<dbReference type="Proteomes" id="UP001596447">
    <property type="component" value="Unassembled WGS sequence"/>
</dbReference>
<comment type="caution">
    <text evidence="3">The sequence shown here is derived from an EMBL/GenBank/DDBJ whole genome shotgun (WGS) entry which is preliminary data.</text>
</comment>
<dbReference type="RefSeq" id="WP_382215446.1">
    <property type="nucleotide sequence ID" value="NZ_JBHTAR010000002.1"/>
</dbReference>
<keyword evidence="4" id="KW-1185">Reference proteome</keyword>
<dbReference type="EMBL" id="JBHTAR010000002">
    <property type="protein sequence ID" value="MFC7198027.1"/>
    <property type="molecule type" value="Genomic_DNA"/>
</dbReference>
<dbReference type="SUPFAM" id="SSF46785">
    <property type="entry name" value="Winged helix' DNA-binding domain"/>
    <property type="match status" value="1"/>
</dbReference>
<protein>
    <submittedName>
        <fullName evidence="3">ArsR/SmtB family transcription factor</fullName>
    </submittedName>
</protein>
<organism evidence="3 4">
    <name type="scientific">Halospeciosus flavus</name>
    <dbReference type="NCBI Taxonomy" id="3032283"/>
    <lineage>
        <taxon>Archaea</taxon>
        <taxon>Methanobacteriati</taxon>
        <taxon>Methanobacteriota</taxon>
        <taxon>Stenosarchaea group</taxon>
        <taxon>Halobacteria</taxon>
        <taxon>Halobacteriales</taxon>
        <taxon>Halobacteriaceae</taxon>
        <taxon>Halospeciosus</taxon>
    </lineage>
</organism>
<gene>
    <name evidence="3" type="ORF">ACFQJ9_00685</name>
</gene>
<feature type="region of interest" description="Disordered" evidence="1">
    <location>
        <begin position="1"/>
        <end position="26"/>
    </location>
</feature>
<dbReference type="InterPro" id="IPR036390">
    <property type="entry name" value="WH_DNA-bd_sf"/>
</dbReference>
<dbReference type="SMART" id="SM00418">
    <property type="entry name" value="HTH_ARSR"/>
    <property type="match status" value="1"/>
</dbReference>
<dbReference type="Pfam" id="PF12840">
    <property type="entry name" value="HTH_20"/>
    <property type="match status" value="1"/>
</dbReference>
<evidence type="ECO:0000259" key="2">
    <source>
        <dbReference type="SMART" id="SM00418"/>
    </source>
</evidence>
<dbReference type="InterPro" id="IPR036388">
    <property type="entry name" value="WH-like_DNA-bd_sf"/>
</dbReference>
<evidence type="ECO:0000313" key="3">
    <source>
        <dbReference type="EMBL" id="MFC7198027.1"/>
    </source>
</evidence>
<dbReference type="CDD" id="cd00090">
    <property type="entry name" value="HTH_ARSR"/>
    <property type="match status" value="1"/>
</dbReference>
<dbReference type="InterPro" id="IPR001845">
    <property type="entry name" value="HTH_ArsR_DNA-bd_dom"/>
</dbReference>
<dbReference type="InterPro" id="IPR011991">
    <property type="entry name" value="ArsR-like_HTH"/>
</dbReference>
<proteinExistence type="predicted"/>
<evidence type="ECO:0000313" key="4">
    <source>
        <dbReference type="Proteomes" id="UP001596447"/>
    </source>
</evidence>
<dbReference type="Gene3D" id="1.10.10.10">
    <property type="entry name" value="Winged helix-like DNA-binding domain superfamily/Winged helix DNA-binding domain"/>
    <property type="match status" value="1"/>
</dbReference>
<feature type="domain" description="HTH arsR-type" evidence="2">
    <location>
        <begin position="24"/>
        <end position="139"/>
    </location>
</feature>
<sequence>MPSQPGRAGGAETSTEADSPDPTEILDALGDETCRQILRSADAESTTVAELAAECGVSESTVYRRLSELGELGLVEPTNWPVADECNEYRTTLDTALVSLDDGEFSLSLGDRVDQSTDDDPNDQVDPEDVLRTLESLVEVEHATFDRETRQVELDLTVSDDLFDLLLHRELS</sequence>
<reference evidence="3 4" key="1">
    <citation type="journal article" date="2019" name="Int. J. Syst. Evol. Microbiol.">
        <title>The Global Catalogue of Microorganisms (GCM) 10K type strain sequencing project: providing services to taxonomists for standard genome sequencing and annotation.</title>
        <authorList>
            <consortium name="The Broad Institute Genomics Platform"/>
            <consortium name="The Broad Institute Genome Sequencing Center for Infectious Disease"/>
            <person name="Wu L."/>
            <person name="Ma J."/>
        </authorList>
    </citation>
    <scope>NUCLEOTIDE SEQUENCE [LARGE SCALE GENOMIC DNA]</scope>
    <source>
        <strain evidence="3 4">XZGYJ-43</strain>
    </source>
</reference>
<accession>A0ABD5YY73</accession>
<evidence type="ECO:0000256" key="1">
    <source>
        <dbReference type="SAM" id="MobiDB-lite"/>
    </source>
</evidence>
<dbReference type="AlphaFoldDB" id="A0ABD5YY73"/>
<name>A0ABD5YY73_9EURY</name>